<comment type="caution">
    <text evidence="2">The sequence shown here is derived from an EMBL/GenBank/DDBJ whole genome shotgun (WGS) entry which is preliminary data.</text>
</comment>
<gene>
    <name evidence="2" type="ORF">SCUCBS95973_009173</name>
</gene>
<evidence type="ECO:0000313" key="2">
    <source>
        <dbReference type="EMBL" id="CAK7235154.1"/>
    </source>
</evidence>
<dbReference type="Proteomes" id="UP001642405">
    <property type="component" value="Unassembled WGS sequence"/>
</dbReference>
<name>A0ABP0CVE5_9PEZI</name>
<feature type="chain" id="PRO_5046458613" description="Ecp2 effector protein domain-containing protein" evidence="1">
    <location>
        <begin position="26"/>
        <end position="193"/>
    </location>
</feature>
<feature type="signal peptide" evidence="1">
    <location>
        <begin position="1"/>
        <end position="25"/>
    </location>
</feature>
<keyword evidence="3" id="KW-1185">Reference proteome</keyword>
<organism evidence="2 3">
    <name type="scientific">Sporothrix curviconia</name>
    <dbReference type="NCBI Taxonomy" id="1260050"/>
    <lineage>
        <taxon>Eukaryota</taxon>
        <taxon>Fungi</taxon>
        <taxon>Dikarya</taxon>
        <taxon>Ascomycota</taxon>
        <taxon>Pezizomycotina</taxon>
        <taxon>Sordariomycetes</taxon>
        <taxon>Sordariomycetidae</taxon>
        <taxon>Ophiostomatales</taxon>
        <taxon>Ophiostomataceae</taxon>
        <taxon>Sporothrix</taxon>
    </lineage>
</organism>
<accession>A0ABP0CVE5</accession>
<evidence type="ECO:0000313" key="3">
    <source>
        <dbReference type="Proteomes" id="UP001642405"/>
    </source>
</evidence>
<proteinExistence type="predicted"/>
<dbReference type="EMBL" id="CAWUHB010000094">
    <property type="protein sequence ID" value="CAK7235154.1"/>
    <property type="molecule type" value="Genomic_DNA"/>
</dbReference>
<protein>
    <recommendedName>
        <fullName evidence="4">Ecp2 effector protein domain-containing protein</fullName>
    </recommendedName>
</protein>
<keyword evidence="1" id="KW-0732">Signal</keyword>
<reference evidence="2 3" key="1">
    <citation type="submission" date="2024-01" db="EMBL/GenBank/DDBJ databases">
        <authorList>
            <person name="Allen C."/>
            <person name="Tagirdzhanova G."/>
        </authorList>
    </citation>
    <scope>NUCLEOTIDE SEQUENCE [LARGE SCALE GENOMIC DNA]</scope>
</reference>
<sequence>MFSSIPQLLFYGAMLAVVHIQPANAAFRSVRNVRSVLDVDDSLADCSDTDKLICYGSPDGTSQNIDVDDLEYVASFLRQQGGLLSRPAGNDCGDWTVTQTGSVLLLSKHLNPRVNSSVAYDDIAFTLDGGSDSGANNVTDAVLKQTLLGCGTHGGQVAVIVHADNPLYATDKYKASKATPQGIILKVVKAPSS</sequence>
<evidence type="ECO:0000256" key="1">
    <source>
        <dbReference type="SAM" id="SignalP"/>
    </source>
</evidence>
<evidence type="ECO:0008006" key="4">
    <source>
        <dbReference type="Google" id="ProtNLM"/>
    </source>
</evidence>